<dbReference type="NCBIfam" id="TIGR00174">
    <property type="entry name" value="miaA"/>
    <property type="match status" value="1"/>
</dbReference>
<feature type="region of interest" description="Interaction with substrate tRNA" evidence="10">
    <location>
        <begin position="36"/>
        <end position="39"/>
    </location>
</feature>
<evidence type="ECO:0000256" key="7">
    <source>
        <dbReference type="ARBA" id="ARBA00022840"/>
    </source>
</evidence>
<comment type="catalytic activity">
    <reaction evidence="9 10 11">
        <text>adenosine(37) in tRNA + dimethylallyl diphosphate = N(6)-dimethylallyladenosine(37) in tRNA + diphosphate</text>
        <dbReference type="Rhea" id="RHEA:26482"/>
        <dbReference type="Rhea" id="RHEA-COMP:10162"/>
        <dbReference type="Rhea" id="RHEA-COMP:10375"/>
        <dbReference type="ChEBI" id="CHEBI:33019"/>
        <dbReference type="ChEBI" id="CHEBI:57623"/>
        <dbReference type="ChEBI" id="CHEBI:74411"/>
        <dbReference type="ChEBI" id="CHEBI:74415"/>
        <dbReference type="EC" id="2.5.1.75"/>
    </reaction>
</comment>
<comment type="subunit">
    <text evidence="10">Monomer.</text>
</comment>
<evidence type="ECO:0000256" key="11">
    <source>
        <dbReference type="RuleBase" id="RU003783"/>
    </source>
</evidence>
<name>A0A1G2G0Y9_9BACT</name>
<dbReference type="Pfam" id="PF01715">
    <property type="entry name" value="IPPT"/>
    <property type="match status" value="1"/>
</dbReference>
<comment type="function">
    <text evidence="2 10 12">Catalyzes the transfer of a dimethylallyl group onto the adenine at position 37 in tRNAs that read codons beginning with uridine, leading to the formation of N6-(dimethylallyl)adenosine (i(6)A).</text>
</comment>
<comment type="cofactor">
    <cofactor evidence="1 10">
        <name>Mg(2+)</name>
        <dbReference type="ChEBI" id="CHEBI:18420"/>
    </cofactor>
</comment>
<evidence type="ECO:0000256" key="2">
    <source>
        <dbReference type="ARBA" id="ARBA00003213"/>
    </source>
</evidence>
<dbReference type="GO" id="GO:0005524">
    <property type="term" value="F:ATP binding"/>
    <property type="evidence" value="ECO:0007669"/>
    <property type="project" value="UniProtKB-UniRule"/>
</dbReference>
<evidence type="ECO:0000313" key="15">
    <source>
        <dbReference type="Proteomes" id="UP000176700"/>
    </source>
</evidence>
<dbReference type="EMBL" id="MHNI01000005">
    <property type="protein sequence ID" value="OGZ43508.1"/>
    <property type="molecule type" value="Genomic_DNA"/>
</dbReference>
<keyword evidence="5 10" id="KW-0819">tRNA processing</keyword>
<protein>
    <recommendedName>
        <fullName evidence="10">tRNA dimethylallyltransferase</fullName>
        <ecNumber evidence="10">2.5.1.75</ecNumber>
    </recommendedName>
    <alternativeName>
        <fullName evidence="10">Dimethylallyl diphosphate:tRNA dimethylallyltransferase</fullName>
        <shortName evidence="10">DMAPP:tRNA dimethylallyltransferase</shortName>
        <shortName evidence="10">DMATase</shortName>
    </alternativeName>
    <alternativeName>
        <fullName evidence="10">Isopentenyl-diphosphate:tRNA isopentenyltransferase</fullName>
        <shortName evidence="10">IPP transferase</shortName>
        <shortName evidence="10">IPPT</shortName>
        <shortName evidence="10">IPTase</shortName>
    </alternativeName>
</protein>
<comment type="caution">
    <text evidence="10">Lacks conserved residue(s) required for the propagation of feature annotation.</text>
</comment>
<keyword evidence="6 10" id="KW-0547">Nucleotide-binding</keyword>
<evidence type="ECO:0000256" key="12">
    <source>
        <dbReference type="RuleBase" id="RU003784"/>
    </source>
</evidence>
<sequence>MERENLIVIAGPTATGKSALAVKIAKQFGGEIISADSRQIYKYLNIGTGKITRNEMRGVKHYCLGIADPKTSFTVVDYKRCAQQAIADIAAKRKLPIMVGGTGFYIKALTDDISFPQVKPDKALRKYLKKKSAPELFNILETSDAKRAHAIGQHNKRRLIRAIEIVNTTGGPIPKLKLARHFRVLMIGIKKTPKELRKAIQKTLTLRIKKGVLKEVKNLHFKHGISWQRLCNLGLDYKYISLYLKEQMEKKEALDKLEVELWRYAKRQTTWFKKEKRIKWIRSERETVSLVRGFLKN</sequence>
<feature type="site" description="Interaction with substrate tRNA" evidence="10">
    <location>
        <position position="125"/>
    </location>
</feature>
<evidence type="ECO:0000256" key="4">
    <source>
        <dbReference type="ARBA" id="ARBA00022679"/>
    </source>
</evidence>
<dbReference type="GO" id="GO:0052381">
    <property type="term" value="F:tRNA dimethylallyltransferase activity"/>
    <property type="evidence" value="ECO:0007669"/>
    <property type="project" value="UniProtKB-UniRule"/>
</dbReference>
<feature type="binding site" evidence="10">
    <location>
        <begin position="13"/>
        <end position="18"/>
    </location>
    <ligand>
        <name>substrate</name>
    </ligand>
</feature>
<evidence type="ECO:0000256" key="5">
    <source>
        <dbReference type="ARBA" id="ARBA00022694"/>
    </source>
</evidence>
<proteinExistence type="inferred from homology"/>
<dbReference type="PANTHER" id="PTHR11088">
    <property type="entry name" value="TRNA DIMETHYLALLYLTRANSFERASE"/>
    <property type="match status" value="1"/>
</dbReference>
<evidence type="ECO:0000256" key="9">
    <source>
        <dbReference type="ARBA" id="ARBA00049563"/>
    </source>
</evidence>
<reference evidence="14 15" key="1">
    <citation type="journal article" date="2016" name="Nat. Commun.">
        <title>Thousands of microbial genomes shed light on interconnected biogeochemical processes in an aquifer system.</title>
        <authorList>
            <person name="Anantharaman K."/>
            <person name="Brown C.T."/>
            <person name="Hug L.A."/>
            <person name="Sharon I."/>
            <person name="Castelle C.J."/>
            <person name="Probst A.J."/>
            <person name="Thomas B.C."/>
            <person name="Singh A."/>
            <person name="Wilkins M.J."/>
            <person name="Karaoz U."/>
            <person name="Brodie E.L."/>
            <person name="Williams K.H."/>
            <person name="Hubbard S.S."/>
            <person name="Banfield J.F."/>
        </authorList>
    </citation>
    <scope>NUCLEOTIDE SEQUENCE [LARGE SCALE GENOMIC DNA]</scope>
</reference>
<evidence type="ECO:0000256" key="1">
    <source>
        <dbReference type="ARBA" id="ARBA00001946"/>
    </source>
</evidence>
<dbReference type="GO" id="GO:0006400">
    <property type="term" value="P:tRNA modification"/>
    <property type="evidence" value="ECO:0007669"/>
    <property type="project" value="TreeGrafter"/>
</dbReference>
<evidence type="ECO:0000256" key="6">
    <source>
        <dbReference type="ARBA" id="ARBA00022741"/>
    </source>
</evidence>
<evidence type="ECO:0000256" key="13">
    <source>
        <dbReference type="RuleBase" id="RU003785"/>
    </source>
</evidence>
<comment type="caution">
    <text evidence="14">The sequence shown here is derived from an EMBL/GenBank/DDBJ whole genome shotgun (WGS) entry which is preliminary data.</text>
</comment>
<dbReference type="InterPro" id="IPR027417">
    <property type="entry name" value="P-loop_NTPase"/>
</dbReference>
<gene>
    <name evidence="10" type="primary">miaA</name>
    <name evidence="14" type="ORF">A2W41_04195</name>
</gene>
<dbReference type="AlphaFoldDB" id="A0A1G2G0Y9"/>
<dbReference type="CDD" id="cd02019">
    <property type="entry name" value="NK"/>
    <property type="match status" value="1"/>
</dbReference>
<dbReference type="PANTHER" id="PTHR11088:SF60">
    <property type="entry name" value="TRNA DIMETHYLALLYLTRANSFERASE"/>
    <property type="match status" value="1"/>
</dbReference>
<evidence type="ECO:0000256" key="10">
    <source>
        <dbReference type="HAMAP-Rule" id="MF_00185"/>
    </source>
</evidence>
<dbReference type="EC" id="2.5.1.75" evidence="10"/>
<keyword evidence="7 10" id="KW-0067">ATP-binding</keyword>
<dbReference type="HAMAP" id="MF_00185">
    <property type="entry name" value="IPP_trans"/>
    <property type="match status" value="1"/>
</dbReference>
<dbReference type="InterPro" id="IPR018022">
    <property type="entry name" value="IPT"/>
</dbReference>
<accession>A0A1G2G0Y9</accession>
<dbReference type="Gene3D" id="3.40.50.300">
    <property type="entry name" value="P-loop containing nucleotide triphosphate hydrolases"/>
    <property type="match status" value="1"/>
</dbReference>
<keyword evidence="4 10" id="KW-0808">Transferase</keyword>
<dbReference type="InterPro" id="IPR039657">
    <property type="entry name" value="Dimethylallyltransferase"/>
</dbReference>
<dbReference type="Gene3D" id="1.10.20.140">
    <property type="match status" value="1"/>
</dbReference>
<comment type="similarity">
    <text evidence="3 10 13">Belongs to the IPP transferase family.</text>
</comment>
<dbReference type="Proteomes" id="UP000176700">
    <property type="component" value="Unassembled WGS sequence"/>
</dbReference>
<dbReference type="SUPFAM" id="SSF52540">
    <property type="entry name" value="P-loop containing nucleoside triphosphate hydrolases"/>
    <property type="match status" value="1"/>
</dbReference>
<feature type="site" description="Interaction with substrate tRNA" evidence="10">
    <location>
        <position position="102"/>
    </location>
</feature>
<organism evidence="14 15">
    <name type="scientific">Candidatus Ryanbacteria bacterium RIFCSPHIGHO2_01_45_13</name>
    <dbReference type="NCBI Taxonomy" id="1802112"/>
    <lineage>
        <taxon>Bacteria</taxon>
        <taxon>Candidatus Ryaniibacteriota</taxon>
    </lineage>
</organism>
<evidence type="ECO:0000313" key="14">
    <source>
        <dbReference type="EMBL" id="OGZ43508.1"/>
    </source>
</evidence>
<evidence type="ECO:0000256" key="3">
    <source>
        <dbReference type="ARBA" id="ARBA00005842"/>
    </source>
</evidence>
<feature type="binding site" evidence="10">
    <location>
        <begin position="11"/>
        <end position="18"/>
    </location>
    <ligand>
        <name>ATP</name>
        <dbReference type="ChEBI" id="CHEBI:30616"/>
    </ligand>
</feature>
<evidence type="ECO:0000256" key="8">
    <source>
        <dbReference type="ARBA" id="ARBA00022842"/>
    </source>
</evidence>
<keyword evidence="8 10" id="KW-0460">Magnesium</keyword>